<dbReference type="Gene3D" id="3.40.50.1000">
    <property type="entry name" value="HAD superfamily/HAD-like"/>
    <property type="match status" value="1"/>
</dbReference>
<dbReference type="PANTHER" id="PTHR43611">
    <property type="entry name" value="ALPHA-D-GLUCOSE 1-PHOSPHATE PHOSPHATASE"/>
    <property type="match status" value="1"/>
</dbReference>
<evidence type="ECO:0000313" key="1">
    <source>
        <dbReference type="EMBL" id="NKQ55925.1"/>
    </source>
</evidence>
<reference evidence="1 2" key="1">
    <citation type="submission" date="2020-04" db="EMBL/GenBank/DDBJ databases">
        <title>Novel species.</title>
        <authorList>
            <person name="Teo W.F.A."/>
            <person name="Lipun K."/>
            <person name="Srisuk N."/>
            <person name="Duangmal K."/>
        </authorList>
    </citation>
    <scope>NUCLEOTIDE SEQUENCE [LARGE SCALE GENOMIC DNA]</scope>
    <source>
        <strain evidence="1 2">K13G38</strain>
    </source>
</reference>
<dbReference type="CDD" id="cd02603">
    <property type="entry name" value="HAD_sEH-N_like"/>
    <property type="match status" value="1"/>
</dbReference>
<dbReference type="PANTHER" id="PTHR43611:SF3">
    <property type="entry name" value="FLAVIN MONONUCLEOTIDE HYDROLASE 1, CHLOROPLATIC"/>
    <property type="match status" value="1"/>
</dbReference>
<dbReference type="InterPro" id="IPR036412">
    <property type="entry name" value="HAD-like_sf"/>
</dbReference>
<gene>
    <name evidence="1" type="ORF">HFP15_23900</name>
</gene>
<dbReference type="Proteomes" id="UP000715441">
    <property type="component" value="Unassembled WGS sequence"/>
</dbReference>
<proteinExistence type="predicted"/>
<dbReference type="InterPro" id="IPR006439">
    <property type="entry name" value="HAD-SF_hydro_IA"/>
</dbReference>
<name>A0ABX1JBG0_9PSEU</name>
<dbReference type="Pfam" id="PF00702">
    <property type="entry name" value="Hydrolase"/>
    <property type="match status" value="1"/>
</dbReference>
<sequence length="206" mass="22485">MNDGGGWAREAGREQRWIVFDYGEVICGRTNALPELANTMGAGLAEFEPHYWAHRDRYDRGAADLAYWSGIGEALGVPVDRSTSDKLTAIDIEGWSHVEPESGELLAALDEAGARLALLSNAPASFARFAERQDWAKHFRVRVFSGDVGVAKPDAAIFETLLARLEAQPGDCLFFDDRQSNVDGARAVGLRAHRWLGVQAAGELLS</sequence>
<dbReference type="EMBL" id="JAAXLS010000018">
    <property type="protein sequence ID" value="NKQ55925.1"/>
    <property type="molecule type" value="Genomic_DNA"/>
</dbReference>
<dbReference type="RefSeq" id="WP_168518964.1">
    <property type="nucleotide sequence ID" value="NZ_JAAXLS010000018.1"/>
</dbReference>
<organism evidence="1 2">
    <name type="scientific">Amycolatopsis acididurans</name>
    <dbReference type="NCBI Taxonomy" id="2724524"/>
    <lineage>
        <taxon>Bacteria</taxon>
        <taxon>Bacillati</taxon>
        <taxon>Actinomycetota</taxon>
        <taxon>Actinomycetes</taxon>
        <taxon>Pseudonocardiales</taxon>
        <taxon>Pseudonocardiaceae</taxon>
        <taxon>Amycolatopsis</taxon>
    </lineage>
</organism>
<evidence type="ECO:0000313" key="2">
    <source>
        <dbReference type="Proteomes" id="UP000715441"/>
    </source>
</evidence>
<comment type="caution">
    <text evidence="1">The sequence shown here is derived from an EMBL/GenBank/DDBJ whole genome shotgun (WGS) entry which is preliminary data.</text>
</comment>
<dbReference type="InterPro" id="IPR023214">
    <property type="entry name" value="HAD_sf"/>
</dbReference>
<dbReference type="PRINTS" id="PR00413">
    <property type="entry name" value="HADHALOGNASE"/>
</dbReference>
<accession>A0ABX1JBG0</accession>
<protein>
    <submittedName>
        <fullName evidence="1">HAD family phosphatase</fullName>
    </submittedName>
</protein>
<keyword evidence="2" id="KW-1185">Reference proteome</keyword>
<dbReference type="NCBIfam" id="TIGR01509">
    <property type="entry name" value="HAD-SF-IA-v3"/>
    <property type="match status" value="1"/>
</dbReference>
<dbReference type="SUPFAM" id="SSF56784">
    <property type="entry name" value="HAD-like"/>
    <property type="match status" value="1"/>
</dbReference>